<comment type="caution">
    <text evidence="1">The sequence shown here is derived from an EMBL/GenBank/DDBJ whole genome shotgun (WGS) entry which is preliminary data.</text>
</comment>
<protein>
    <submittedName>
        <fullName evidence="1">Uncharacterized protein</fullName>
    </submittedName>
</protein>
<dbReference type="EMBL" id="AMRA01000066">
    <property type="protein sequence ID" value="EKF23504.1"/>
    <property type="molecule type" value="Genomic_DNA"/>
</dbReference>
<reference evidence="1 2" key="1">
    <citation type="journal article" date="2012" name="J. Bacteriol.">
        <title>Genome sequence of Mycobacterium hassiacum DSM 44199, a rare source of heat-stable mycobacterial proteins.</title>
        <authorList>
            <person name="Tiago I."/>
            <person name="Maranha A."/>
            <person name="Mendes V."/>
            <person name="Alarico S."/>
            <person name="Moynihan P.J."/>
            <person name="Clarke A.J."/>
            <person name="Macedo-Ribeiro S."/>
            <person name="Pereira P.J."/>
            <person name="Empadinhas N."/>
        </authorList>
    </citation>
    <scope>NUCLEOTIDE SEQUENCE [LARGE SCALE GENOMIC DNA]</scope>
    <source>
        <strain evidence="2">DSM 44199 / CIP 105218 / JCM 12690 / 3849</strain>
    </source>
</reference>
<sequence length="62" mass="6387">MTQDVYGRRYGEDAAPGHRRAVFVFDAAGAGVAAVAAPVRRLTSKGVSAARDSALPAVTCPQ</sequence>
<evidence type="ECO:0000313" key="1">
    <source>
        <dbReference type="EMBL" id="EKF23504.1"/>
    </source>
</evidence>
<dbReference type="AlphaFoldDB" id="K5BJQ1"/>
<dbReference type="PATRIC" id="fig|1122247.3.peg.2449"/>
<accession>K5BJQ1</accession>
<keyword evidence="2" id="KW-1185">Reference proteome</keyword>
<name>K5BJQ1_MYCHD</name>
<proteinExistence type="predicted"/>
<organism evidence="1 2">
    <name type="scientific">Mycolicibacterium hassiacum (strain DSM 44199 / CIP 105218 / JCM 12690 / 3849)</name>
    <name type="common">Mycobacterium hassiacum</name>
    <dbReference type="NCBI Taxonomy" id="1122247"/>
    <lineage>
        <taxon>Bacteria</taxon>
        <taxon>Bacillati</taxon>
        <taxon>Actinomycetota</taxon>
        <taxon>Actinomycetes</taxon>
        <taxon>Mycobacteriales</taxon>
        <taxon>Mycobacteriaceae</taxon>
        <taxon>Mycolicibacterium</taxon>
    </lineage>
</organism>
<evidence type="ECO:0000313" key="2">
    <source>
        <dbReference type="Proteomes" id="UP000006265"/>
    </source>
</evidence>
<dbReference type="Proteomes" id="UP000006265">
    <property type="component" value="Unassembled WGS sequence"/>
</dbReference>
<gene>
    <name evidence="1" type="ORF">C731_2548</name>
</gene>